<dbReference type="RefSeq" id="WP_038548648.1">
    <property type="nucleotide sequence ID" value="NZ_HG938355.1"/>
</dbReference>
<dbReference type="KEGG" id="ngl:RG1141_CH01470"/>
<organism evidence="1 2">
    <name type="scientific">Neorhizobium galegae bv. officinalis bv. officinalis str. HAMBI 1141</name>
    <dbReference type="NCBI Taxonomy" id="1028801"/>
    <lineage>
        <taxon>Bacteria</taxon>
        <taxon>Pseudomonadati</taxon>
        <taxon>Pseudomonadota</taxon>
        <taxon>Alphaproteobacteria</taxon>
        <taxon>Hyphomicrobiales</taxon>
        <taxon>Rhizobiaceae</taxon>
        <taxon>Rhizobium/Agrobacterium group</taxon>
        <taxon>Neorhizobium</taxon>
    </lineage>
</organism>
<name>A0A068T233_NEOGA</name>
<evidence type="ECO:0000313" key="2">
    <source>
        <dbReference type="Proteomes" id="UP000028186"/>
    </source>
</evidence>
<accession>A0A068T233</accession>
<dbReference type="Proteomes" id="UP000028186">
    <property type="component" value="Chromosome I"/>
</dbReference>
<protein>
    <submittedName>
        <fullName evidence="1">Uncharacterized protein</fullName>
    </submittedName>
</protein>
<evidence type="ECO:0000313" key="1">
    <source>
        <dbReference type="EMBL" id="CDN52512.1"/>
    </source>
</evidence>
<proteinExistence type="predicted"/>
<dbReference type="EMBL" id="HG938355">
    <property type="protein sequence ID" value="CDN52512.1"/>
    <property type="molecule type" value="Genomic_DNA"/>
</dbReference>
<dbReference type="AlphaFoldDB" id="A0A068T233"/>
<dbReference type="HOGENOM" id="CLU_193051_0_0_5"/>
<dbReference type="eggNOG" id="ENOG50312V5">
    <property type="taxonomic scope" value="Bacteria"/>
</dbReference>
<gene>
    <name evidence="1" type="ORF">RG1141_CH01470</name>
</gene>
<reference evidence="2" key="1">
    <citation type="journal article" date="2014" name="BMC Genomics">
        <title>Genome sequencing of two Neorhizobium galegae strains reveals a noeT gene responsible for the unusual acetylation of the nodulation factors.</title>
        <authorList>
            <person name="Osterman J."/>
            <person name="Marsh J."/>
            <person name="Laine P.K."/>
            <person name="Zeng Z."/>
            <person name="Alatalo E."/>
            <person name="Sullivan J.T."/>
            <person name="Young J.P."/>
            <person name="Thomas-Oates J."/>
            <person name="Paulin L."/>
            <person name="Lindstrom K."/>
        </authorList>
    </citation>
    <scope>NUCLEOTIDE SEQUENCE [LARGE SCALE GENOMIC DNA]</scope>
    <source>
        <strain evidence="2">HAMBI 1141</strain>
    </source>
</reference>
<sequence length="81" mass="8952">MSEALSIRDVIKVAGGPAAVQAELERRGHDLTRDAIYKWPKTGVPDRYWDALIQLTDLGPAELYQANCAAREQTVLQEAAE</sequence>